<feature type="domain" description="Transposase IS200-like" evidence="1">
    <location>
        <begin position="8"/>
        <end position="118"/>
    </location>
</feature>
<accession>A0A7W7ZS28</accession>
<dbReference type="GO" id="GO:0043565">
    <property type="term" value="F:sequence-specific DNA binding"/>
    <property type="evidence" value="ECO:0007669"/>
    <property type="project" value="TreeGrafter"/>
</dbReference>
<dbReference type="InterPro" id="IPR002686">
    <property type="entry name" value="Transposase_17"/>
</dbReference>
<dbReference type="Gene3D" id="3.30.70.1290">
    <property type="entry name" value="Transposase IS200-like"/>
    <property type="match status" value="1"/>
</dbReference>
<dbReference type="RefSeq" id="WP_184257515.1">
    <property type="nucleotide sequence ID" value="NZ_JACHIO010000014.1"/>
</dbReference>
<sequence>MSIPPRPVHSGTFLVTTATYNRRRLFQVIANCDLFVETLQHYRRQGHYLLHDFVVMPEHVHLLLTPQNITLERAVGLIKGGFSHRLGSKFPVWQRSFTDQRARDREGFLAARRYIHMNPVEERMCETPEDYKWSSAWKGAQRPVASE</sequence>
<dbReference type="AlphaFoldDB" id="A0A7W7ZS28"/>
<dbReference type="PANTHER" id="PTHR36966">
    <property type="entry name" value="REP-ASSOCIATED TYROSINE TRANSPOSASE"/>
    <property type="match status" value="1"/>
</dbReference>
<organism evidence="2 3">
    <name type="scientific">Granulicella mallensis</name>
    <dbReference type="NCBI Taxonomy" id="940614"/>
    <lineage>
        <taxon>Bacteria</taxon>
        <taxon>Pseudomonadati</taxon>
        <taxon>Acidobacteriota</taxon>
        <taxon>Terriglobia</taxon>
        <taxon>Terriglobales</taxon>
        <taxon>Acidobacteriaceae</taxon>
        <taxon>Granulicella</taxon>
    </lineage>
</organism>
<proteinExistence type="predicted"/>
<dbReference type="EMBL" id="JACHIO010000014">
    <property type="protein sequence ID" value="MBB5065094.1"/>
    <property type="molecule type" value="Genomic_DNA"/>
</dbReference>
<evidence type="ECO:0000259" key="1">
    <source>
        <dbReference type="SMART" id="SM01321"/>
    </source>
</evidence>
<dbReference type="PANTHER" id="PTHR36966:SF1">
    <property type="entry name" value="REP-ASSOCIATED TYROSINE TRANSPOSASE"/>
    <property type="match status" value="1"/>
</dbReference>
<dbReference type="GO" id="GO:0004803">
    <property type="term" value="F:transposase activity"/>
    <property type="evidence" value="ECO:0007669"/>
    <property type="project" value="InterPro"/>
</dbReference>
<dbReference type="InterPro" id="IPR036515">
    <property type="entry name" value="Transposase_17_sf"/>
</dbReference>
<dbReference type="NCBIfam" id="NF047646">
    <property type="entry name" value="REP_Tyr_transpos"/>
    <property type="match status" value="1"/>
</dbReference>
<dbReference type="Pfam" id="PF01797">
    <property type="entry name" value="Y1_Tnp"/>
    <property type="match status" value="1"/>
</dbReference>
<reference evidence="2 3" key="1">
    <citation type="submission" date="2020-08" db="EMBL/GenBank/DDBJ databases">
        <title>Genomic Encyclopedia of Type Strains, Phase IV (KMG-V): Genome sequencing to study the core and pangenomes of soil and plant-associated prokaryotes.</title>
        <authorList>
            <person name="Whitman W."/>
        </authorList>
    </citation>
    <scope>NUCLEOTIDE SEQUENCE [LARGE SCALE GENOMIC DNA]</scope>
    <source>
        <strain evidence="2 3">X5P3</strain>
    </source>
</reference>
<dbReference type="Proteomes" id="UP000584867">
    <property type="component" value="Unassembled WGS sequence"/>
</dbReference>
<protein>
    <submittedName>
        <fullName evidence="2">Putative transposase</fullName>
    </submittedName>
</protein>
<evidence type="ECO:0000313" key="3">
    <source>
        <dbReference type="Proteomes" id="UP000584867"/>
    </source>
</evidence>
<dbReference type="InterPro" id="IPR052715">
    <property type="entry name" value="RAYT_transposase"/>
</dbReference>
<name>A0A7W7ZS28_9BACT</name>
<dbReference type="SMART" id="SM01321">
    <property type="entry name" value="Y1_Tnp"/>
    <property type="match status" value="1"/>
</dbReference>
<dbReference type="GO" id="GO:0006313">
    <property type="term" value="P:DNA transposition"/>
    <property type="evidence" value="ECO:0007669"/>
    <property type="project" value="InterPro"/>
</dbReference>
<evidence type="ECO:0000313" key="2">
    <source>
        <dbReference type="EMBL" id="MBB5065094.1"/>
    </source>
</evidence>
<comment type="caution">
    <text evidence="2">The sequence shown here is derived from an EMBL/GenBank/DDBJ whole genome shotgun (WGS) entry which is preliminary data.</text>
</comment>
<dbReference type="SUPFAM" id="SSF143422">
    <property type="entry name" value="Transposase IS200-like"/>
    <property type="match status" value="1"/>
</dbReference>
<gene>
    <name evidence="2" type="ORF">HDF15_003457</name>
</gene>